<feature type="binding site" evidence="4">
    <location>
        <position position="56"/>
    </location>
    <ligand>
        <name>substrate</name>
    </ligand>
</feature>
<dbReference type="SUPFAM" id="SSF100950">
    <property type="entry name" value="NagB/RpiA/CoA transferase-like"/>
    <property type="match status" value="1"/>
</dbReference>
<proteinExistence type="inferred from homology"/>
<evidence type="ECO:0000313" key="6">
    <source>
        <dbReference type="EMBL" id="GLJ74697.1"/>
    </source>
</evidence>
<dbReference type="PANTHER" id="PTHR23407:SF1">
    <property type="entry name" value="5-FORMYLTETRAHYDROFOLATE CYCLO-LIGASE"/>
    <property type="match status" value="1"/>
</dbReference>
<evidence type="ECO:0000256" key="1">
    <source>
        <dbReference type="ARBA" id="ARBA00010638"/>
    </source>
</evidence>
<protein>
    <recommendedName>
        <fullName evidence="5">5-formyltetrahydrofolate cyclo-ligase</fullName>
        <ecNumber evidence="5">6.3.3.2</ecNumber>
    </recommendedName>
</protein>
<dbReference type="Proteomes" id="UP001142372">
    <property type="component" value="Unassembled WGS sequence"/>
</dbReference>
<dbReference type="GO" id="GO:0046872">
    <property type="term" value="F:metal ion binding"/>
    <property type="evidence" value="ECO:0007669"/>
    <property type="project" value="UniProtKB-KW"/>
</dbReference>
<gene>
    <name evidence="6" type="ORF">GCM10017584_02700</name>
</gene>
<evidence type="ECO:0000256" key="2">
    <source>
        <dbReference type="ARBA" id="ARBA00022741"/>
    </source>
</evidence>
<name>A0A9W6H796_9MICO</name>
<dbReference type="AlphaFoldDB" id="A0A9W6H796"/>
<accession>A0A9W6H796</accession>
<dbReference type="RefSeq" id="WP_271175397.1">
    <property type="nucleotide sequence ID" value="NZ_BAAAJO010000001.1"/>
</dbReference>
<dbReference type="PANTHER" id="PTHR23407">
    <property type="entry name" value="ATPASE INHIBITOR/5-FORMYLTETRAHYDROFOLATE CYCLO-LIGASE"/>
    <property type="match status" value="1"/>
</dbReference>
<dbReference type="GO" id="GO:0009396">
    <property type="term" value="P:folic acid-containing compound biosynthetic process"/>
    <property type="evidence" value="ECO:0007669"/>
    <property type="project" value="TreeGrafter"/>
</dbReference>
<dbReference type="EC" id="6.3.3.2" evidence="5"/>
<comment type="cofactor">
    <cofactor evidence="5">
        <name>Mg(2+)</name>
        <dbReference type="ChEBI" id="CHEBI:18420"/>
    </cofactor>
</comment>
<evidence type="ECO:0000256" key="5">
    <source>
        <dbReference type="RuleBase" id="RU361279"/>
    </source>
</evidence>
<dbReference type="PIRSF" id="PIRSF006806">
    <property type="entry name" value="FTHF_cligase"/>
    <property type="match status" value="1"/>
</dbReference>
<evidence type="ECO:0000256" key="4">
    <source>
        <dbReference type="PIRSR" id="PIRSR006806-1"/>
    </source>
</evidence>
<dbReference type="GO" id="GO:0035999">
    <property type="term" value="P:tetrahydrofolate interconversion"/>
    <property type="evidence" value="ECO:0007669"/>
    <property type="project" value="TreeGrafter"/>
</dbReference>
<dbReference type="InterPro" id="IPR024185">
    <property type="entry name" value="FTHF_cligase-like_sf"/>
</dbReference>
<dbReference type="GO" id="GO:0005524">
    <property type="term" value="F:ATP binding"/>
    <property type="evidence" value="ECO:0007669"/>
    <property type="project" value="UniProtKB-KW"/>
</dbReference>
<keyword evidence="5" id="KW-0460">Magnesium</keyword>
<feature type="binding site" evidence="4">
    <location>
        <position position="61"/>
    </location>
    <ligand>
        <name>substrate</name>
    </ligand>
</feature>
<dbReference type="EMBL" id="BSEN01000001">
    <property type="protein sequence ID" value="GLJ74697.1"/>
    <property type="molecule type" value="Genomic_DNA"/>
</dbReference>
<keyword evidence="2 4" id="KW-0547">Nucleotide-binding</keyword>
<evidence type="ECO:0000256" key="3">
    <source>
        <dbReference type="ARBA" id="ARBA00022840"/>
    </source>
</evidence>
<keyword evidence="3 4" id="KW-0067">ATP-binding</keyword>
<organism evidence="6 7">
    <name type="scientific">Leifsonia poae</name>
    <dbReference type="NCBI Taxonomy" id="110933"/>
    <lineage>
        <taxon>Bacteria</taxon>
        <taxon>Bacillati</taxon>
        <taxon>Actinomycetota</taxon>
        <taxon>Actinomycetes</taxon>
        <taxon>Micrococcales</taxon>
        <taxon>Microbacteriaceae</taxon>
        <taxon>Leifsonia</taxon>
    </lineage>
</organism>
<dbReference type="Pfam" id="PF01812">
    <property type="entry name" value="5-FTHF_cyc-lig"/>
    <property type="match status" value="1"/>
</dbReference>
<dbReference type="GO" id="GO:0030272">
    <property type="term" value="F:5-formyltetrahydrofolate cyclo-ligase activity"/>
    <property type="evidence" value="ECO:0007669"/>
    <property type="project" value="UniProtKB-EC"/>
</dbReference>
<evidence type="ECO:0000313" key="7">
    <source>
        <dbReference type="Proteomes" id="UP001142372"/>
    </source>
</evidence>
<reference evidence="6" key="1">
    <citation type="journal article" date="2014" name="Int. J. Syst. Evol. Microbiol.">
        <title>Complete genome sequence of Corynebacterium casei LMG S-19264T (=DSM 44701T), isolated from a smear-ripened cheese.</title>
        <authorList>
            <consortium name="US DOE Joint Genome Institute (JGI-PGF)"/>
            <person name="Walter F."/>
            <person name="Albersmeier A."/>
            <person name="Kalinowski J."/>
            <person name="Ruckert C."/>
        </authorList>
    </citation>
    <scope>NUCLEOTIDE SEQUENCE</scope>
    <source>
        <strain evidence="6">VKM Ac-1401</strain>
    </source>
</reference>
<comment type="catalytic activity">
    <reaction evidence="5">
        <text>(6S)-5-formyl-5,6,7,8-tetrahydrofolate + ATP = (6R)-5,10-methenyltetrahydrofolate + ADP + phosphate</text>
        <dbReference type="Rhea" id="RHEA:10488"/>
        <dbReference type="ChEBI" id="CHEBI:30616"/>
        <dbReference type="ChEBI" id="CHEBI:43474"/>
        <dbReference type="ChEBI" id="CHEBI:57455"/>
        <dbReference type="ChEBI" id="CHEBI:57457"/>
        <dbReference type="ChEBI" id="CHEBI:456216"/>
        <dbReference type="EC" id="6.3.3.2"/>
    </reaction>
</comment>
<feature type="binding site" evidence="4">
    <location>
        <begin position="10"/>
        <end position="14"/>
    </location>
    <ligand>
        <name>ATP</name>
        <dbReference type="ChEBI" id="CHEBI:30616"/>
    </ligand>
</feature>
<keyword evidence="7" id="KW-1185">Reference proteome</keyword>
<sequence>MDSDTASHRKRALRAEIRERRQNLTATERAAATAGITRNLVDLTTDLSARSIACYLSTTIEPDTRPFLNWAHTQGLRVLLPISRDDGLLDWTTGDGETETEGLYGLPEAVGELLGPIAINDVDLIIVPAASVDATGMRMGWGRGYFDKTLGSMEKCPPVYAVLFDGELVDEVPRERHDQPVDGAVTPTRIAQFT</sequence>
<comment type="caution">
    <text evidence="6">The sequence shown here is derived from an EMBL/GenBank/DDBJ whole genome shotgun (WGS) entry which is preliminary data.</text>
</comment>
<dbReference type="Gene3D" id="3.40.50.10420">
    <property type="entry name" value="NagB/RpiA/CoA transferase-like"/>
    <property type="match status" value="1"/>
</dbReference>
<dbReference type="NCBIfam" id="TIGR02727">
    <property type="entry name" value="MTHFS_bact"/>
    <property type="match status" value="1"/>
</dbReference>
<reference evidence="6" key="2">
    <citation type="submission" date="2023-01" db="EMBL/GenBank/DDBJ databases">
        <authorList>
            <person name="Sun Q."/>
            <person name="Evtushenko L."/>
        </authorList>
    </citation>
    <scope>NUCLEOTIDE SEQUENCE</scope>
    <source>
        <strain evidence="6">VKM Ac-1401</strain>
    </source>
</reference>
<dbReference type="InterPro" id="IPR037171">
    <property type="entry name" value="NagB/RpiA_transferase-like"/>
</dbReference>
<dbReference type="InterPro" id="IPR002698">
    <property type="entry name" value="FTHF_cligase"/>
</dbReference>
<comment type="similarity">
    <text evidence="1 5">Belongs to the 5-formyltetrahydrofolate cyclo-ligase family.</text>
</comment>
<keyword evidence="5" id="KW-0479">Metal-binding</keyword>